<protein>
    <submittedName>
        <fullName evidence="2">Uncharacterized protein</fullName>
    </submittedName>
</protein>
<proteinExistence type="predicted"/>
<accession>A0A4Z2GSL4</accession>
<comment type="caution">
    <text evidence="2">The sequence shown here is derived from an EMBL/GenBank/DDBJ whole genome shotgun (WGS) entry which is preliminary data.</text>
</comment>
<organism evidence="2 3">
    <name type="scientific">Liparis tanakae</name>
    <name type="common">Tanaka's snailfish</name>
    <dbReference type="NCBI Taxonomy" id="230148"/>
    <lineage>
        <taxon>Eukaryota</taxon>
        <taxon>Metazoa</taxon>
        <taxon>Chordata</taxon>
        <taxon>Craniata</taxon>
        <taxon>Vertebrata</taxon>
        <taxon>Euteleostomi</taxon>
        <taxon>Actinopterygii</taxon>
        <taxon>Neopterygii</taxon>
        <taxon>Teleostei</taxon>
        <taxon>Neoteleostei</taxon>
        <taxon>Acanthomorphata</taxon>
        <taxon>Eupercaria</taxon>
        <taxon>Perciformes</taxon>
        <taxon>Cottioidei</taxon>
        <taxon>Cottales</taxon>
        <taxon>Liparidae</taxon>
        <taxon>Liparis</taxon>
    </lineage>
</organism>
<dbReference type="EMBL" id="SRLO01000424">
    <property type="protein sequence ID" value="TNN56658.1"/>
    <property type="molecule type" value="Genomic_DNA"/>
</dbReference>
<evidence type="ECO:0000313" key="3">
    <source>
        <dbReference type="Proteomes" id="UP000314294"/>
    </source>
</evidence>
<dbReference type="AlphaFoldDB" id="A0A4Z2GSL4"/>
<sequence length="89" mass="10593">MLVSLRASGVQRRPAGRHVQILLEAIDRYMEKKRRKSASEEEIKTRQGEPNKEKKKNKKKNRNNKKKKEKKKKKEIRETQRDATPAKVR</sequence>
<feature type="compositionally biased region" description="Basic and acidic residues" evidence="1">
    <location>
        <begin position="37"/>
        <end position="52"/>
    </location>
</feature>
<feature type="compositionally biased region" description="Basic residues" evidence="1">
    <location>
        <begin position="53"/>
        <end position="74"/>
    </location>
</feature>
<keyword evidence="3" id="KW-1185">Reference proteome</keyword>
<dbReference type="Proteomes" id="UP000314294">
    <property type="component" value="Unassembled WGS sequence"/>
</dbReference>
<evidence type="ECO:0000256" key="1">
    <source>
        <dbReference type="SAM" id="MobiDB-lite"/>
    </source>
</evidence>
<name>A0A4Z2GSL4_9TELE</name>
<evidence type="ECO:0000313" key="2">
    <source>
        <dbReference type="EMBL" id="TNN56658.1"/>
    </source>
</evidence>
<reference evidence="2 3" key="1">
    <citation type="submission" date="2019-03" db="EMBL/GenBank/DDBJ databases">
        <title>First draft genome of Liparis tanakae, snailfish: a comprehensive survey of snailfish specific genes.</title>
        <authorList>
            <person name="Kim W."/>
            <person name="Song I."/>
            <person name="Jeong J.-H."/>
            <person name="Kim D."/>
            <person name="Kim S."/>
            <person name="Ryu S."/>
            <person name="Song J.Y."/>
            <person name="Lee S.K."/>
        </authorList>
    </citation>
    <scope>NUCLEOTIDE SEQUENCE [LARGE SCALE GENOMIC DNA]</scope>
    <source>
        <tissue evidence="2">Muscle</tissue>
    </source>
</reference>
<gene>
    <name evidence="2" type="ORF">EYF80_033195</name>
</gene>
<feature type="region of interest" description="Disordered" evidence="1">
    <location>
        <begin position="31"/>
        <end position="89"/>
    </location>
</feature>